<proteinExistence type="predicted"/>
<dbReference type="InterPro" id="IPR004843">
    <property type="entry name" value="Calcineurin-like_PHP"/>
</dbReference>
<dbReference type="InterPro" id="IPR029052">
    <property type="entry name" value="Metallo-depent_PP-like"/>
</dbReference>
<feature type="signal peptide" evidence="2">
    <location>
        <begin position="1"/>
        <end position="32"/>
    </location>
</feature>
<dbReference type="CDD" id="cd00063">
    <property type="entry name" value="FN3"/>
    <property type="match status" value="1"/>
</dbReference>
<dbReference type="Gene3D" id="3.60.21.10">
    <property type="match status" value="1"/>
</dbReference>
<sequence length="427" mass="47516" precursor="true">MNLSHCIFKSLWRSTAVLSVLYVILNCSPLFAAMTLKGTQPAHCRVTWTDDPATTATVSWSTRDAGSKHTLRFRIKGAAGDENAQADEGNVIEGTAMAESGRYTGGQAEFYYHHVRLTDLKPSTQYEVQMHSDGDHSPWFYFETGPDHDRPFSLINGGDSRTGHKDRLRVNEMIATMVSDSFANDDPSDDILAFAHGGDYIVKGSNVAQWLRWLSDHESTTGKDGRMLPIIPARGNHDRGKPFNQVFGFPDGDKNYYAVNIGPQVRFVTLNSEISAAGDQAKWIDSEMLASRAENRWLLAQYHRPIYPAVKAPSSALKVWAPLFEKHDVDLVCEADGHNVKRTVPIRNGKQDPTGVVYIGEGGLGVPQRTPKTDRWYLQSPGMADKAHHIFVLTFQEDQLIGKCVLLDGTVRDEFTRQVRSPVLVAN</sequence>
<evidence type="ECO:0000259" key="3">
    <source>
        <dbReference type="Pfam" id="PF00149"/>
    </source>
</evidence>
<dbReference type="PANTHER" id="PTHR22953:SF153">
    <property type="entry name" value="PURPLE ACID PHOSPHATASE"/>
    <property type="match status" value="1"/>
</dbReference>
<dbReference type="GO" id="GO:0046872">
    <property type="term" value="F:metal ion binding"/>
    <property type="evidence" value="ECO:0007669"/>
    <property type="project" value="InterPro"/>
</dbReference>
<evidence type="ECO:0000313" key="5">
    <source>
        <dbReference type="EMBL" id="KAA1258799.1"/>
    </source>
</evidence>
<gene>
    <name evidence="5" type="ORF">LF1_13220</name>
</gene>
<dbReference type="EMBL" id="VRLW01000001">
    <property type="protein sequence ID" value="KAA1258799.1"/>
    <property type="molecule type" value="Genomic_DNA"/>
</dbReference>
<accession>A0A5B1CGC2</accession>
<dbReference type="SUPFAM" id="SSF56300">
    <property type="entry name" value="Metallo-dependent phosphatases"/>
    <property type="match status" value="1"/>
</dbReference>
<feature type="chain" id="PRO_5023068052" description="PhoD-like phosphatase" evidence="2">
    <location>
        <begin position="33"/>
        <end position="427"/>
    </location>
</feature>
<dbReference type="RefSeq" id="WP_235033201.1">
    <property type="nucleotide sequence ID" value="NZ_LWSK01000024.1"/>
</dbReference>
<organism evidence="5 6">
    <name type="scientific">Rubripirellula obstinata</name>
    <dbReference type="NCBI Taxonomy" id="406547"/>
    <lineage>
        <taxon>Bacteria</taxon>
        <taxon>Pseudomonadati</taxon>
        <taxon>Planctomycetota</taxon>
        <taxon>Planctomycetia</taxon>
        <taxon>Pirellulales</taxon>
        <taxon>Pirellulaceae</taxon>
        <taxon>Rubripirellula</taxon>
    </lineage>
</organism>
<name>A0A5B1CGC2_9BACT</name>
<dbReference type="Gene3D" id="2.60.40.380">
    <property type="entry name" value="Purple acid phosphatase-like, N-terminal"/>
    <property type="match status" value="1"/>
</dbReference>
<dbReference type="AlphaFoldDB" id="A0A5B1CGC2"/>
<evidence type="ECO:0008006" key="7">
    <source>
        <dbReference type="Google" id="ProtNLM"/>
    </source>
</evidence>
<keyword evidence="6" id="KW-1185">Reference proteome</keyword>
<dbReference type="InterPro" id="IPR003961">
    <property type="entry name" value="FN3_dom"/>
</dbReference>
<keyword evidence="1 2" id="KW-0732">Signal</keyword>
<dbReference type="PANTHER" id="PTHR22953">
    <property type="entry name" value="ACID PHOSPHATASE RELATED"/>
    <property type="match status" value="1"/>
</dbReference>
<evidence type="ECO:0000313" key="6">
    <source>
        <dbReference type="Proteomes" id="UP000322699"/>
    </source>
</evidence>
<feature type="domain" description="Purple acid phosphatase N-terminal" evidence="4">
    <location>
        <begin position="41"/>
        <end position="144"/>
    </location>
</feature>
<evidence type="ECO:0000256" key="2">
    <source>
        <dbReference type="SAM" id="SignalP"/>
    </source>
</evidence>
<dbReference type="Proteomes" id="UP000322699">
    <property type="component" value="Unassembled WGS sequence"/>
</dbReference>
<comment type="caution">
    <text evidence="5">The sequence shown here is derived from an EMBL/GenBank/DDBJ whole genome shotgun (WGS) entry which is preliminary data.</text>
</comment>
<dbReference type="SUPFAM" id="SSF49363">
    <property type="entry name" value="Purple acid phosphatase, N-terminal domain"/>
    <property type="match status" value="1"/>
</dbReference>
<dbReference type="InterPro" id="IPR039331">
    <property type="entry name" value="PAPs-like"/>
</dbReference>
<dbReference type="Pfam" id="PF00149">
    <property type="entry name" value="Metallophos"/>
    <property type="match status" value="1"/>
</dbReference>
<protein>
    <recommendedName>
        <fullName evidence="7">PhoD-like phosphatase</fullName>
    </recommendedName>
</protein>
<dbReference type="InterPro" id="IPR008963">
    <property type="entry name" value="Purple_acid_Pase-like_N"/>
</dbReference>
<reference evidence="5 6" key="1">
    <citation type="submission" date="2019-08" db="EMBL/GenBank/DDBJ databases">
        <title>Deep-cultivation of Planctomycetes and their phenomic and genomic characterization uncovers novel biology.</title>
        <authorList>
            <person name="Wiegand S."/>
            <person name="Jogler M."/>
            <person name="Boedeker C."/>
            <person name="Pinto D."/>
            <person name="Vollmers J."/>
            <person name="Rivas-Marin E."/>
            <person name="Kohn T."/>
            <person name="Peeters S.H."/>
            <person name="Heuer A."/>
            <person name="Rast P."/>
            <person name="Oberbeckmann S."/>
            <person name="Bunk B."/>
            <person name="Jeske O."/>
            <person name="Meyerdierks A."/>
            <person name="Storesund J.E."/>
            <person name="Kallscheuer N."/>
            <person name="Luecker S."/>
            <person name="Lage O.M."/>
            <person name="Pohl T."/>
            <person name="Merkel B.J."/>
            <person name="Hornburger P."/>
            <person name="Mueller R.-W."/>
            <person name="Bruemmer F."/>
            <person name="Labrenz M."/>
            <person name="Spormann A.M."/>
            <person name="Op Den Camp H."/>
            <person name="Overmann J."/>
            <person name="Amann R."/>
            <person name="Jetten M.S.M."/>
            <person name="Mascher T."/>
            <person name="Medema M.H."/>
            <person name="Devos D.P."/>
            <person name="Kaster A.-K."/>
            <person name="Ovreas L."/>
            <person name="Rohde M."/>
            <person name="Galperin M.Y."/>
            <person name="Jogler C."/>
        </authorList>
    </citation>
    <scope>NUCLEOTIDE SEQUENCE [LARGE SCALE GENOMIC DNA]</scope>
    <source>
        <strain evidence="5 6">LF1</strain>
    </source>
</reference>
<evidence type="ECO:0000259" key="4">
    <source>
        <dbReference type="Pfam" id="PF16656"/>
    </source>
</evidence>
<dbReference type="GO" id="GO:0003993">
    <property type="term" value="F:acid phosphatase activity"/>
    <property type="evidence" value="ECO:0007669"/>
    <property type="project" value="InterPro"/>
</dbReference>
<dbReference type="InterPro" id="IPR015914">
    <property type="entry name" value="PAPs_N"/>
</dbReference>
<dbReference type="Pfam" id="PF16656">
    <property type="entry name" value="Pur_ac_phosph_N"/>
    <property type="match status" value="1"/>
</dbReference>
<evidence type="ECO:0000256" key="1">
    <source>
        <dbReference type="ARBA" id="ARBA00022729"/>
    </source>
</evidence>
<feature type="domain" description="Calcineurin-like phosphoesterase" evidence="3">
    <location>
        <begin position="189"/>
        <end position="338"/>
    </location>
</feature>